<dbReference type="GO" id="GO:0034451">
    <property type="term" value="C:centriolar satellite"/>
    <property type="evidence" value="ECO:0007669"/>
    <property type="project" value="TreeGrafter"/>
</dbReference>
<dbReference type="GO" id="GO:0071539">
    <property type="term" value="P:protein localization to centrosome"/>
    <property type="evidence" value="ECO:0007669"/>
    <property type="project" value="TreeGrafter"/>
</dbReference>
<reference evidence="2" key="2">
    <citation type="journal article" date="2016" name="Mol. Ecol.">
        <title>Population genomics of the filarial nematode parasite Wuchereria bancrofti from mosquitoes.</title>
        <authorList>
            <person name="Small S.T."/>
            <person name="Reimer L.J."/>
            <person name="Tisch D.J."/>
            <person name="King C.L."/>
            <person name="Christensen B.M."/>
            <person name="Siba P.M."/>
            <person name="Kazura J.W."/>
            <person name="Serre D."/>
            <person name="Zimmerman P.A."/>
        </authorList>
    </citation>
    <scope>NUCLEOTIDE SEQUENCE</scope>
    <source>
        <strain evidence="2">pt0022</strain>
    </source>
</reference>
<dbReference type="PROSITE" id="PS50004">
    <property type="entry name" value="C2"/>
    <property type="match status" value="1"/>
</dbReference>
<dbReference type="AlphaFoldDB" id="A0AAF5PQZ6"/>
<dbReference type="PANTHER" id="PTHR21254">
    <property type="entry name" value="C2 DOMAIN-CONTAINING PROTEIN 3"/>
    <property type="match status" value="1"/>
</dbReference>
<evidence type="ECO:0000313" key="3">
    <source>
        <dbReference type="WBParaSite" id="mrna-Wban_04445"/>
    </source>
</evidence>
<dbReference type="GO" id="GO:0060271">
    <property type="term" value="P:cilium assembly"/>
    <property type="evidence" value="ECO:0007669"/>
    <property type="project" value="TreeGrafter"/>
</dbReference>
<dbReference type="InterPro" id="IPR000008">
    <property type="entry name" value="C2_dom"/>
</dbReference>
<protein>
    <submittedName>
        <fullName evidence="3">C2 domain-containing protein</fullName>
    </submittedName>
</protein>
<organism evidence="2 3">
    <name type="scientific">Wuchereria bancrofti</name>
    <dbReference type="NCBI Taxonomy" id="6293"/>
    <lineage>
        <taxon>Eukaryota</taxon>
        <taxon>Metazoa</taxon>
        <taxon>Ecdysozoa</taxon>
        <taxon>Nematoda</taxon>
        <taxon>Chromadorea</taxon>
        <taxon>Rhabditida</taxon>
        <taxon>Spirurina</taxon>
        <taxon>Spiruromorpha</taxon>
        <taxon>Filarioidea</taxon>
        <taxon>Onchocercidae</taxon>
        <taxon>Wuchereria</taxon>
    </lineage>
</organism>
<dbReference type="PANTHER" id="PTHR21254:SF1">
    <property type="entry name" value="C2 DOMAIN-CONTAINING PROTEIN 3"/>
    <property type="match status" value="1"/>
</dbReference>
<dbReference type="CDD" id="cd00030">
    <property type="entry name" value="C2"/>
    <property type="match status" value="1"/>
</dbReference>
<dbReference type="Gene3D" id="2.60.40.150">
    <property type="entry name" value="C2 domain"/>
    <property type="match status" value="1"/>
</dbReference>
<proteinExistence type="predicted"/>
<dbReference type="SMART" id="SM00239">
    <property type="entry name" value="C2"/>
    <property type="match status" value="1"/>
</dbReference>
<dbReference type="Pfam" id="PF00168">
    <property type="entry name" value="C2"/>
    <property type="match status" value="1"/>
</dbReference>
<evidence type="ECO:0000259" key="1">
    <source>
        <dbReference type="PROSITE" id="PS50004"/>
    </source>
</evidence>
<dbReference type="GO" id="GO:0005814">
    <property type="term" value="C:centriole"/>
    <property type="evidence" value="ECO:0007669"/>
    <property type="project" value="TreeGrafter"/>
</dbReference>
<dbReference type="SUPFAM" id="SSF49562">
    <property type="entry name" value="C2 domain (Calcium/lipid-binding domain, CaLB)"/>
    <property type="match status" value="1"/>
</dbReference>
<dbReference type="Proteomes" id="UP000093561">
    <property type="component" value="Unassembled WGS sequence"/>
</dbReference>
<accession>A0AAF5PQZ6</accession>
<reference evidence="2" key="1">
    <citation type="submission" date="2015-03" db="EMBL/GenBank/DDBJ databases">
        <title>Wuchereria bancrofti Genome Sequencing Papua New Guinea Strain.</title>
        <authorList>
            <person name="Small S.T."/>
            <person name="Serre D."/>
            <person name="Zimmerman P.A."/>
        </authorList>
    </citation>
    <scope>NUCLEOTIDE SEQUENCE [LARGE SCALE GENOMIC DNA]</scope>
    <source>
        <strain evidence="2">pt0022</strain>
    </source>
</reference>
<evidence type="ECO:0000313" key="2">
    <source>
        <dbReference type="Proteomes" id="UP000093561"/>
    </source>
</evidence>
<name>A0AAF5PQZ6_WUCBA</name>
<dbReference type="GO" id="GO:0061511">
    <property type="term" value="P:centriole elongation"/>
    <property type="evidence" value="ECO:0007669"/>
    <property type="project" value="TreeGrafter"/>
</dbReference>
<feature type="domain" description="C2" evidence="1">
    <location>
        <begin position="272"/>
        <end position="393"/>
    </location>
</feature>
<dbReference type="InterPro" id="IPR035892">
    <property type="entry name" value="C2_domain_sf"/>
</dbReference>
<sequence>MTNYDEAPKYIDHNTCQVFQNIDASHILRDITFVRLNLEDVCMNEDDEFIMEVIRRRSLFGFILEYQFPSIDAASTSLKARVRIIAKHFNGNVIHFRHKRVIRIKMIPELVNLWKRSPLVLAIYAKLNTLGKYSMKRLGSCEVSLEELVIPPFIICRDFLFAGPGFSASALIKIDLGSHIRLLMERLEWMRNGSLPQNGSATRARSRSFCRKGSISASKRLTPPLPQRRAFSSSPPHSSRITDQVEFLVATLLRPPPLNLDSSSSRDTSPHAVNIPRPAIRALCPTSPSYQIRLTVYSARRLPVSFNSRGDAVAPSTYLTVIGEDGRTLSSPVRAGTLHPEWNWTETFNVSRSRQNLVVKLWKRCITGPDKVIGFISLQLPPTDTRRSEYEMSDLSVSDQAPLITLSISCETIPHGESYNNSTPLLAPSPPVPLRPSLIETCPRLQKMTREEVFEKLRKNISELEHMMARLKYS</sequence>
<reference evidence="3" key="3">
    <citation type="submission" date="2024-02" db="UniProtKB">
        <authorList>
            <consortium name="WormBaseParasite"/>
        </authorList>
    </citation>
    <scope>IDENTIFICATION</scope>
    <source>
        <strain evidence="3">pt0022</strain>
    </source>
</reference>
<dbReference type="WBParaSite" id="mrna-Wban_04445">
    <property type="protein sequence ID" value="mrna-Wban_04445"/>
    <property type="gene ID" value="Wban_04445"/>
</dbReference>